<dbReference type="Gene3D" id="3.30.230.10">
    <property type="match status" value="1"/>
</dbReference>
<dbReference type="Pfam" id="PF13541">
    <property type="entry name" value="ChlI"/>
    <property type="match status" value="1"/>
</dbReference>
<evidence type="ECO:0000313" key="3">
    <source>
        <dbReference type="EMBL" id="KYG05584.1"/>
    </source>
</evidence>
<dbReference type="InterPro" id="IPR003593">
    <property type="entry name" value="AAA+_ATPase"/>
</dbReference>
<dbReference type="InterPro" id="IPR020568">
    <property type="entry name" value="Ribosomal_Su5_D2-typ_SF"/>
</dbReference>
<dbReference type="PANTHER" id="PTHR32039">
    <property type="entry name" value="MAGNESIUM-CHELATASE SUBUNIT CHLI"/>
    <property type="match status" value="1"/>
</dbReference>
<dbReference type="SUPFAM" id="SSF54211">
    <property type="entry name" value="Ribosomal protein S5 domain 2-like"/>
    <property type="match status" value="1"/>
</dbReference>
<dbReference type="Pfam" id="PF13335">
    <property type="entry name" value="Mg_chelatase_C"/>
    <property type="match status" value="1"/>
</dbReference>
<protein>
    <submittedName>
        <fullName evidence="3">ATP-dependent protease</fullName>
    </submittedName>
</protein>
<evidence type="ECO:0000259" key="2">
    <source>
        <dbReference type="SMART" id="SM00382"/>
    </source>
</evidence>
<feature type="domain" description="AAA+ ATPase" evidence="2">
    <location>
        <begin position="212"/>
        <end position="395"/>
    </location>
</feature>
<dbReference type="PANTHER" id="PTHR32039:SF7">
    <property type="entry name" value="COMPETENCE PROTEIN COMM"/>
    <property type="match status" value="1"/>
</dbReference>
<dbReference type="InterPro" id="IPR025158">
    <property type="entry name" value="Mg_chelat-rel_C"/>
</dbReference>
<sequence>MQATALTFSLLGLDAHPIRVEVDSGRGPSFFQMVGLAEASVRESRVRVRAALQQLGVELDEYVITVNLAPADLKKSGGAYDLAIAIAALAALGKVPAEGLDQIGLLGELSLSGAVRPVRGVLPALRGAAGQGIPRAIVPHGNAREAASVAGVDVFIAEHLGQVVAHLRGNKALTGAGSVATVVAEPSAAAVDLAEVRGQHGARRALEIAAAGGHNLIMLGPPGSGKTMLARRLPTIMPPMSYEEALDITAIHSVAGLLSPDRGLVAARPFRAPHHTVSAAGLVGGGDPIRPGEVSLAHHGCLFLDELLEFRRGVLEALREPLEEGTVALCRARARVVFPARPILVAAINPCPCGFYGDRGNRCVCSLDRVRAYRARLSGPLLDRIDLHIALPPVDVAHLCAPLGAAKDDGRSPLHAPESSAAVRARVVEARAAQRARFEAGEVAATHNAELGPRDLARVAMPDVSGARVLASAVERLGLSARAYTKVLRVARTLADMDRSAAVRAAHVAEAIGARLFDREAASGPPPVTAAAGA</sequence>
<dbReference type="NCBIfam" id="TIGR00368">
    <property type="entry name" value="YifB family Mg chelatase-like AAA ATPase"/>
    <property type="match status" value="1"/>
</dbReference>
<dbReference type="Proteomes" id="UP000075502">
    <property type="component" value="Unassembled WGS sequence"/>
</dbReference>
<dbReference type="GO" id="GO:0006508">
    <property type="term" value="P:proteolysis"/>
    <property type="evidence" value="ECO:0007669"/>
    <property type="project" value="UniProtKB-KW"/>
</dbReference>
<keyword evidence="3" id="KW-0645">Protease</keyword>
<dbReference type="InterPro" id="IPR004482">
    <property type="entry name" value="Mg_chelat-rel"/>
</dbReference>
<dbReference type="Pfam" id="PF01078">
    <property type="entry name" value="Mg_chelatase"/>
    <property type="match status" value="1"/>
</dbReference>
<gene>
    <name evidence="3" type="ORF">BE21_39790</name>
</gene>
<dbReference type="Gene3D" id="3.40.50.300">
    <property type="entry name" value="P-loop containing nucleotide triphosphate hydrolases"/>
    <property type="match status" value="1"/>
</dbReference>
<dbReference type="InterPro" id="IPR027417">
    <property type="entry name" value="P-loop_NTPase"/>
</dbReference>
<evidence type="ECO:0000256" key="1">
    <source>
        <dbReference type="ARBA" id="ARBA00006354"/>
    </source>
</evidence>
<dbReference type="SUPFAM" id="SSF52540">
    <property type="entry name" value="P-loop containing nucleoside triphosphate hydrolases"/>
    <property type="match status" value="1"/>
</dbReference>
<reference evidence="3 4" key="1">
    <citation type="submission" date="2014-02" db="EMBL/GenBank/DDBJ databases">
        <title>The small core and large imbalanced accessory genome model reveals a collaborative survival strategy of Sorangium cellulosum strains in nature.</title>
        <authorList>
            <person name="Han K."/>
            <person name="Peng R."/>
            <person name="Blom J."/>
            <person name="Li Y.-Z."/>
        </authorList>
    </citation>
    <scope>NUCLEOTIDE SEQUENCE [LARGE SCALE GENOMIC DNA]</scope>
    <source>
        <strain evidence="3 4">So0007-03</strain>
    </source>
</reference>
<dbReference type="SMART" id="SM00382">
    <property type="entry name" value="AAA"/>
    <property type="match status" value="1"/>
</dbReference>
<organism evidence="3 4">
    <name type="scientific">Sorangium cellulosum</name>
    <name type="common">Polyangium cellulosum</name>
    <dbReference type="NCBI Taxonomy" id="56"/>
    <lineage>
        <taxon>Bacteria</taxon>
        <taxon>Pseudomonadati</taxon>
        <taxon>Myxococcota</taxon>
        <taxon>Polyangia</taxon>
        <taxon>Polyangiales</taxon>
        <taxon>Polyangiaceae</taxon>
        <taxon>Sorangium</taxon>
    </lineage>
</organism>
<dbReference type="InterPro" id="IPR045006">
    <property type="entry name" value="CHLI-like"/>
</dbReference>
<dbReference type="CDD" id="cd00009">
    <property type="entry name" value="AAA"/>
    <property type="match status" value="1"/>
</dbReference>
<dbReference type="AlphaFoldDB" id="A0A150TLP0"/>
<keyword evidence="3" id="KW-0378">Hydrolase</keyword>
<name>A0A150TLP0_SORCE</name>
<evidence type="ECO:0000313" key="4">
    <source>
        <dbReference type="Proteomes" id="UP000075502"/>
    </source>
</evidence>
<comment type="similarity">
    <text evidence="1">Belongs to the Mg-chelatase subunits D/I family. ComM subfamily.</text>
</comment>
<comment type="caution">
    <text evidence="3">The sequence shown here is derived from an EMBL/GenBank/DDBJ whole genome shotgun (WGS) entry which is preliminary data.</text>
</comment>
<proteinExistence type="inferred from homology"/>
<dbReference type="GO" id="GO:0008233">
    <property type="term" value="F:peptidase activity"/>
    <property type="evidence" value="ECO:0007669"/>
    <property type="project" value="UniProtKB-KW"/>
</dbReference>
<dbReference type="EMBL" id="JEME01001987">
    <property type="protein sequence ID" value="KYG05584.1"/>
    <property type="molecule type" value="Genomic_DNA"/>
</dbReference>
<accession>A0A150TLP0</accession>
<dbReference type="GO" id="GO:0005524">
    <property type="term" value="F:ATP binding"/>
    <property type="evidence" value="ECO:0007669"/>
    <property type="project" value="InterPro"/>
</dbReference>
<dbReference type="InterPro" id="IPR000523">
    <property type="entry name" value="Mg_chelatse_chII-like_cat_dom"/>
</dbReference>
<dbReference type="InterPro" id="IPR014721">
    <property type="entry name" value="Ribsml_uS5_D2-typ_fold_subgr"/>
</dbReference>